<gene>
    <name evidence="10" type="ORF">D8674_017676</name>
</gene>
<reference evidence="10 11" key="1">
    <citation type="submission" date="2019-09" db="EMBL/GenBank/DDBJ databases">
        <authorList>
            <person name="Ou C."/>
        </authorList>
    </citation>
    <scope>NUCLEOTIDE SEQUENCE [LARGE SCALE GENOMIC DNA]</scope>
    <source>
        <strain evidence="10">S2</strain>
        <tissue evidence="10">Leaf</tissue>
    </source>
</reference>
<dbReference type="PANTHER" id="PTHR48052:SF81">
    <property type="entry name" value="LEUCINE-RICH REPEAT-CONTAINING N-TERMINAL PLANT-TYPE DOMAIN-CONTAINING PROTEIN"/>
    <property type="match status" value="1"/>
</dbReference>
<keyword evidence="9" id="KW-0325">Glycoprotein</keyword>
<keyword evidence="5" id="KW-0732">Signal</keyword>
<dbReference type="Proteomes" id="UP000327157">
    <property type="component" value="Chromosome 16"/>
</dbReference>
<dbReference type="InterPro" id="IPR032675">
    <property type="entry name" value="LRR_dom_sf"/>
</dbReference>
<evidence type="ECO:0000256" key="3">
    <source>
        <dbReference type="ARBA" id="ARBA00022475"/>
    </source>
</evidence>
<keyword evidence="7" id="KW-0472">Membrane</keyword>
<dbReference type="GO" id="GO:0005886">
    <property type="term" value="C:plasma membrane"/>
    <property type="evidence" value="ECO:0007669"/>
    <property type="project" value="UniProtKB-SubCell"/>
</dbReference>
<name>A0A5N5HDC8_9ROSA</name>
<evidence type="ECO:0000256" key="1">
    <source>
        <dbReference type="ARBA" id="ARBA00004251"/>
    </source>
</evidence>
<comment type="caution">
    <text evidence="10">The sequence shown here is derived from an EMBL/GenBank/DDBJ whole genome shotgun (WGS) entry which is preliminary data.</text>
</comment>
<keyword evidence="4" id="KW-0812">Transmembrane</keyword>
<keyword evidence="11" id="KW-1185">Reference proteome</keyword>
<dbReference type="Gene3D" id="3.80.10.10">
    <property type="entry name" value="Ribonuclease Inhibitor"/>
    <property type="match status" value="1"/>
</dbReference>
<evidence type="ECO:0000256" key="9">
    <source>
        <dbReference type="ARBA" id="ARBA00023180"/>
    </source>
</evidence>
<sequence length="83" mass="9418">MNLDFNNLQGNLPQSLMNYTNIVELHLGFNHLEGDLTKANFSKISHLTKLDVLRNNFTGILSISAYSCRSPKAIRLSHNPYLE</sequence>
<comment type="subcellular location">
    <subcellularLocation>
        <location evidence="1">Cell membrane</location>
        <topology evidence="1">Single-pass type I membrane protein</topology>
    </subcellularLocation>
</comment>
<dbReference type="PANTHER" id="PTHR48052">
    <property type="entry name" value="UNNAMED PRODUCT"/>
    <property type="match status" value="1"/>
</dbReference>
<keyword evidence="8 10" id="KW-0675">Receptor</keyword>
<evidence type="ECO:0000313" key="10">
    <source>
        <dbReference type="EMBL" id="KAB2626016.1"/>
    </source>
</evidence>
<evidence type="ECO:0000256" key="7">
    <source>
        <dbReference type="ARBA" id="ARBA00023136"/>
    </source>
</evidence>
<evidence type="ECO:0000313" key="11">
    <source>
        <dbReference type="Proteomes" id="UP000327157"/>
    </source>
</evidence>
<dbReference type="SUPFAM" id="SSF52058">
    <property type="entry name" value="L domain-like"/>
    <property type="match status" value="1"/>
</dbReference>
<evidence type="ECO:0000256" key="8">
    <source>
        <dbReference type="ARBA" id="ARBA00023170"/>
    </source>
</evidence>
<keyword evidence="6" id="KW-1133">Transmembrane helix</keyword>
<evidence type="ECO:0000256" key="2">
    <source>
        <dbReference type="ARBA" id="ARBA00009592"/>
    </source>
</evidence>
<evidence type="ECO:0000256" key="5">
    <source>
        <dbReference type="ARBA" id="ARBA00022729"/>
    </source>
</evidence>
<protein>
    <submittedName>
        <fullName evidence="10">Receptor-like protein 2</fullName>
    </submittedName>
</protein>
<reference evidence="10 11" key="3">
    <citation type="submission" date="2019-11" db="EMBL/GenBank/DDBJ databases">
        <title>A de novo genome assembly of a pear dwarfing rootstock.</title>
        <authorList>
            <person name="Wang F."/>
            <person name="Wang J."/>
            <person name="Li S."/>
            <person name="Zhang Y."/>
            <person name="Fang M."/>
            <person name="Ma L."/>
            <person name="Zhao Y."/>
            <person name="Jiang S."/>
        </authorList>
    </citation>
    <scope>NUCLEOTIDE SEQUENCE [LARGE SCALE GENOMIC DNA]</scope>
    <source>
        <strain evidence="10">S2</strain>
        <tissue evidence="10">Leaf</tissue>
    </source>
</reference>
<organism evidence="10 11">
    <name type="scientific">Pyrus ussuriensis x Pyrus communis</name>
    <dbReference type="NCBI Taxonomy" id="2448454"/>
    <lineage>
        <taxon>Eukaryota</taxon>
        <taxon>Viridiplantae</taxon>
        <taxon>Streptophyta</taxon>
        <taxon>Embryophyta</taxon>
        <taxon>Tracheophyta</taxon>
        <taxon>Spermatophyta</taxon>
        <taxon>Magnoliopsida</taxon>
        <taxon>eudicotyledons</taxon>
        <taxon>Gunneridae</taxon>
        <taxon>Pentapetalae</taxon>
        <taxon>rosids</taxon>
        <taxon>fabids</taxon>
        <taxon>Rosales</taxon>
        <taxon>Rosaceae</taxon>
        <taxon>Amygdaloideae</taxon>
        <taxon>Maleae</taxon>
        <taxon>Pyrus</taxon>
    </lineage>
</organism>
<keyword evidence="3" id="KW-1003">Cell membrane</keyword>
<dbReference type="EMBL" id="SMOL01000160">
    <property type="protein sequence ID" value="KAB2626016.1"/>
    <property type="molecule type" value="Genomic_DNA"/>
</dbReference>
<accession>A0A5N5HDC8</accession>
<comment type="similarity">
    <text evidence="2">Belongs to the RLP family.</text>
</comment>
<evidence type="ECO:0000256" key="6">
    <source>
        <dbReference type="ARBA" id="ARBA00022989"/>
    </source>
</evidence>
<reference evidence="11" key="2">
    <citation type="submission" date="2019-10" db="EMBL/GenBank/DDBJ databases">
        <title>A de novo genome assembly of a pear dwarfing rootstock.</title>
        <authorList>
            <person name="Wang F."/>
            <person name="Wang J."/>
            <person name="Li S."/>
            <person name="Zhang Y."/>
            <person name="Fang M."/>
            <person name="Ma L."/>
            <person name="Zhao Y."/>
            <person name="Jiang S."/>
        </authorList>
    </citation>
    <scope>NUCLEOTIDE SEQUENCE [LARGE SCALE GENOMIC DNA]</scope>
</reference>
<proteinExistence type="inferred from homology"/>
<dbReference type="OrthoDB" id="1909482at2759"/>
<dbReference type="AlphaFoldDB" id="A0A5N5HDC8"/>
<evidence type="ECO:0000256" key="4">
    <source>
        <dbReference type="ARBA" id="ARBA00022692"/>
    </source>
</evidence>